<protein>
    <submittedName>
        <fullName evidence="2">Uncharacterized protein</fullName>
    </submittedName>
</protein>
<reference evidence="2 3" key="1">
    <citation type="journal article" date="2014" name="Genome Announc.">
        <title>Complete Genome Sequence of Hyphomicrobium nitrativorans Strain NL23, a Denitrifying Bacterium Isolated from Biofilm of a Methanol-Fed Denitrification System Treating Seawater at the Montreal Biodome.</title>
        <authorList>
            <person name="Martineau C."/>
            <person name="Villeneuve C."/>
            <person name="Mauffrey F."/>
            <person name="Villemur R."/>
        </authorList>
    </citation>
    <scope>NUCLEOTIDE SEQUENCE [LARGE SCALE GENOMIC DNA]</scope>
    <source>
        <strain evidence="2">NL23</strain>
    </source>
</reference>
<sequence length="63" mass="6967">MSEDTKSDVSAKAAIAQKDNDRIRNSRDLSDADLDSVTGGVKPWLDPGREPDTAIFYTVERKL</sequence>
<dbReference type="HOGENOM" id="CLU_2879813_0_0_5"/>
<dbReference type="KEGG" id="hni:W911_08125"/>
<organism evidence="2 3">
    <name type="scientific">Hyphomicrobium nitrativorans NL23</name>
    <dbReference type="NCBI Taxonomy" id="1029756"/>
    <lineage>
        <taxon>Bacteria</taxon>
        <taxon>Pseudomonadati</taxon>
        <taxon>Pseudomonadota</taxon>
        <taxon>Alphaproteobacteria</taxon>
        <taxon>Hyphomicrobiales</taxon>
        <taxon>Hyphomicrobiaceae</taxon>
        <taxon>Hyphomicrobium</taxon>
    </lineage>
</organism>
<proteinExistence type="predicted"/>
<evidence type="ECO:0000313" key="3">
    <source>
        <dbReference type="Proteomes" id="UP000018542"/>
    </source>
</evidence>
<name>V5SJG9_9HYPH</name>
<dbReference type="PATRIC" id="fig|1029756.8.peg.1693"/>
<evidence type="ECO:0000313" key="2">
    <source>
        <dbReference type="EMBL" id="AHB50104.1"/>
    </source>
</evidence>
<keyword evidence="3" id="KW-1185">Reference proteome</keyword>
<dbReference type="RefSeq" id="WP_023787005.1">
    <property type="nucleotide sequence ID" value="NC_022997.1"/>
</dbReference>
<dbReference type="Proteomes" id="UP000018542">
    <property type="component" value="Chromosome"/>
</dbReference>
<dbReference type="AlphaFoldDB" id="V5SJG9"/>
<dbReference type="STRING" id="1029756.W911_08125"/>
<feature type="region of interest" description="Disordered" evidence="1">
    <location>
        <begin position="1"/>
        <end position="50"/>
    </location>
</feature>
<evidence type="ECO:0000256" key="1">
    <source>
        <dbReference type="SAM" id="MobiDB-lite"/>
    </source>
</evidence>
<accession>V5SJG9</accession>
<gene>
    <name evidence="2" type="ORF">W911_08125</name>
</gene>
<feature type="compositionally biased region" description="Basic and acidic residues" evidence="1">
    <location>
        <begin position="18"/>
        <end position="30"/>
    </location>
</feature>
<dbReference type="EMBL" id="CP006912">
    <property type="protein sequence ID" value="AHB50104.1"/>
    <property type="molecule type" value="Genomic_DNA"/>
</dbReference>